<proteinExistence type="predicted"/>
<dbReference type="AlphaFoldDB" id="A0A3P7REK7"/>
<keyword evidence="2" id="KW-1185">Reference proteome</keyword>
<evidence type="ECO:0000313" key="2">
    <source>
        <dbReference type="Proteomes" id="UP000271098"/>
    </source>
</evidence>
<accession>A0A3P7REK7</accession>
<dbReference type="EMBL" id="UYRT01098909">
    <property type="protein sequence ID" value="VDN41932.1"/>
    <property type="molecule type" value="Genomic_DNA"/>
</dbReference>
<sequence>MHVVETENAAAFRIGTNLAAASDVSGALSSAFVCENGSIGFPNSIISSDFASKLGVSDIQILGNNGATTFIGLPQQHQSSAAWMPAPRIEVHQNPAFDDDEGIAESGL</sequence>
<dbReference type="Proteomes" id="UP000271098">
    <property type="component" value="Unassembled WGS sequence"/>
</dbReference>
<name>A0A3P7REK7_9BILA</name>
<reference evidence="1 2" key="1">
    <citation type="submission" date="2018-11" db="EMBL/GenBank/DDBJ databases">
        <authorList>
            <consortium name="Pathogen Informatics"/>
        </authorList>
    </citation>
    <scope>NUCLEOTIDE SEQUENCE [LARGE SCALE GENOMIC DNA]</scope>
</reference>
<gene>
    <name evidence="1" type="ORF">GPUH_LOCUS23767</name>
</gene>
<evidence type="ECO:0000313" key="1">
    <source>
        <dbReference type="EMBL" id="VDN41932.1"/>
    </source>
</evidence>
<protein>
    <submittedName>
        <fullName evidence="1">Uncharacterized protein</fullName>
    </submittedName>
</protein>
<organism evidence="1 2">
    <name type="scientific">Gongylonema pulchrum</name>
    <dbReference type="NCBI Taxonomy" id="637853"/>
    <lineage>
        <taxon>Eukaryota</taxon>
        <taxon>Metazoa</taxon>
        <taxon>Ecdysozoa</taxon>
        <taxon>Nematoda</taxon>
        <taxon>Chromadorea</taxon>
        <taxon>Rhabditida</taxon>
        <taxon>Spirurina</taxon>
        <taxon>Spiruromorpha</taxon>
        <taxon>Spiruroidea</taxon>
        <taxon>Gongylonematidae</taxon>
        <taxon>Gongylonema</taxon>
    </lineage>
</organism>
<dbReference type="OrthoDB" id="10545748at2759"/>